<evidence type="ECO:0000256" key="1">
    <source>
        <dbReference type="SAM" id="MobiDB-lite"/>
    </source>
</evidence>
<comment type="caution">
    <text evidence="2">The sequence shown here is derived from an EMBL/GenBank/DDBJ whole genome shotgun (WGS) entry which is preliminary data.</text>
</comment>
<name>A0A9N8WYG7_GIBZA</name>
<dbReference type="AlphaFoldDB" id="A0A9N8WYG7"/>
<dbReference type="EMBL" id="CAJPIJ010000183">
    <property type="protein sequence ID" value="CAG2004401.1"/>
    <property type="molecule type" value="Genomic_DNA"/>
</dbReference>
<evidence type="ECO:0000313" key="3">
    <source>
        <dbReference type="Proteomes" id="UP000746612"/>
    </source>
</evidence>
<dbReference type="Proteomes" id="UP000746612">
    <property type="component" value="Unassembled WGS sequence"/>
</dbReference>
<reference evidence="2" key="1">
    <citation type="submission" date="2021-03" db="EMBL/GenBank/DDBJ databases">
        <authorList>
            <person name="Alouane T."/>
            <person name="Langin T."/>
            <person name="Bonhomme L."/>
        </authorList>
    </citation>
    <scope>NUCLEOTIDE SEQUENCE</scope>
    <source>
        <strain evidence="2">MDC_Fg202</strain>
    </source>
</reference>
<accession>A0A9N8WYG7</accession>
<evidence type="ECO:0000313" key="2">
    <source>
        <dbReference type="EMBL" id="CAG2004401.1"/>
    </source>
</evidence>
<protein>
    <submittedName>
        <fullName evidence="2">Uncharacterized protein</fullName>
    </submittedName>
</protein>
<proteinExistence type="predicted"/>
<feature type="region of interest" description="Disordered" evidence="1">
    <location>
        <begin position="41"/>
        <end position="70"/>
    </location>
</feature>
<sequence>MDLTGKGLTLYIPDPSRHKAQTLTQRDPAFSSTNLVRVKQWPWSGKDKGEANHSSRQPPSLHLPGPASLV</sequence>
<organism evidence="2 3">
    <name type="scientific">Gibberella zeae</name>
    <name type="common">Wheat head blight fungus</name>
    <name type="synonym">Fusarium graminearum</name>
    <dbReference type="NCBI Taxonomy" id="5518"/>
    <lineage>
        <taxon>Eukaryota</taxon>
        <taxon>Fungi</taxon>
        <taxon>Dikarya</taxon>
        <taxon>Ascomycota</taxon>
        <taxon>Pezizomycotina</taxon>
        <taxon>Sordariomycetes</taxon>
        <taxon>Hypocreomycetidae</taxon>
        <taxon>Hypocreales</taxon>
        <taxon>Nectriaceae</taxon>
        <taxon>Fusarium</taxon>
    </lineage>
</organism>
<gene>
    <name evidence="2" type="ORF">MDCFG202_LOCUS496132</name>
</gene>